<name>A0ABP9H592_9ACTN</name>
<evidence type="ECO:0000256" key="1">
    <source>
        <dbReference type="ARBA" id="ARBA00006566"/>
    </source>
</evidence>
<dbReference type="InterPro" id="IPR013750">
    <property type="entry name" value="GHMP_kinase_C_dom"/>
</dbReference>
<keyword evidence="3" id="KW-0547">Nucleotide-binding</keyword>
<dbReference type="InterPro" id="IPR006204">
    <property type="entry name" value="GHMP_kinase_N_dom"/>
</dbReference>
<dbReference type="EC" id="2.7.1.6" evidence="7"/>
<dbReference type="Pfam" id="PF10509">
    <property type="entry name" value="GalKase_gal_bdg"/>
    <property type="match status" value="1"/>
</dbReference>
<feature type="region of interest" description="Disordered" evidence="8">
    <location>
        <begin position="1"/>
        <end position="61"/>
    </location>
</feature>
<evidence type="ECO:0000313" key="13">
    <source>
        <dbReference type="Proteomes" id="UP001499993"/>
    </source>
</evidence>
<gene>
    <name evidence="12" type="primary">galK</name>
    <name evidence="12" type="ORF">GCM10023224_48760</name>
</gene>
<keyword evidence="13" id="KW-1185">Reference proteome</keyword>
<dbReference type="InterPro" id="IPR006206">
    <property type="entry name" value="Mevalonate/galactokinase"/>
</dbReference>
<dbReference type="PANTHER" id="PTHR10457">
    <property type="entry name" value="MEVALONATE KINASE/GALACTOKINASE"/>
    <property type="match status" value="1"/>
</dbReference>
<dbReference type="NCBIfam" id="TIGR00131">
    <property type="entry name" value="gal_kin"/>
    <property type="match status" value="1"/>
</dbReference>
<evidence type="ECO:0000256" key="4">
    <source>
        <dbReference type="ARBA" id="ARBA00022777"/>
    </source>
</evidence>
<dbReference type="InterPro" id="IPR036554">
    <property type="entry name" value="GHMP_kinase_C_sf"/>
</dbReference>
<protein>
    <recommendedName>
        <fullName evidence="7">Galactokinase</fullName>
        <ecNumber evidence="7">2.7.1.6</ecNumber>
    </recommendedName>
</protein>
<sequence length="450" mass="47130">MLDRLLAPFRRADSPRPGAAESPAPPAGASPQRQAQASGGDGPRQEAAAAQEAAREDAERLVDTDDVAAAFTEAYGREPVGVWRAPGRVNLMGEHTDYNDGLVLPIALPWGVTLALVPTDDGTAEVRSAQRPGEHVRFDTAGLDPEDPVSGWGSYVAGVFWAAREAGHLPAEAGARILIDSDLPVGASLSSSAALECAVLLALADAHGLADLAADRPAMAVIARRAENSYVGAPTGILDQSASLRCTEGHALNLDCRSGAAGKVPFDLEKAGLRLLIVDTRVEHNLSDTTGGYAARYEQCTRAARELGVEALRDVEDVEWALERLDDPVLKDRVRHVVTEIHRVNAAVGLMRAGALGDLGAVFNASHISMRDQFEISTPELDLAVETAVAAGARGARMTGGGFGGSAIALVPEDRLDRVGKAVTEAFAGHGFQAPALRAALPSPGARRLR</sequence>
<evidence type="ECO:0000259" key="10">
    <source>
        <dbReference type="Pfam" id="PF08544"/>
    </source>
</evidence>
<dbReference type="SUPFAM" id="SSF55060">
    <property type="entry name" value="GHMP Kinase, C-terminal domain"/>
    <property type="match status" value="1"/>
</dbReference>
<dbReference type="InterPro" id="IPR014721">
    <property type="entry name" value="Ribsml_uS5_D2-typ_fold_subgr"/>
</dbReference>
<accession>A0ABP9H592</accession>
<dbReference type="InterPro" id="IPR000705">
    <property type="entry name" value="Galactokinase"/>
</dbReference>
<keyword evidence="6" id="KW-0119">Carbohydrate metabolism</keyword>
<feature type="domain" description="GHMP kinase C-terminal" evidence="10">
    <location>
        <begin position="356"/>
        <end position="428"/>
    </location>
</feature>
<reference evidence="13" key="1">
    <citation type="journal article" date="2019" name="Int. J. Syst. Evol. Microbiol.">
        <title>The Global Catalogue of Microorganisms (GCM) 10K type strain sequencing project: providing services to taxonomists for standard genome sequencing and annotation.</title>
        <authorList>
            <consortium name="The Broad Institute Genomics Platform"/>
            <consortium name="The Broad Institute Genome Sequencing Center for Infectious Disease"/>
            <person name="Wu L."/>
            <person name="Ma J."/>
        </authorList>
    </citation>
    <scope>NUCLEOTIDE SEQUENCE [LARGE SCALE GENOMIC DNA]</scope>
    <source>
        <strain evidence="13">JCM 18123</strain>
    </source>
</reference>
<feature type="domain" description="Galactokinase N-terminal" evidence="11">
    <location>
        <begin position="70"/>
        <end position="116"/>
    </location>
</feature>
<dbReference type="RefSeq" id="WP_345559231.1">
    <property type="nucleotide sequence ID" value="NZ_BAABIK010000045.1"/>
</dbReference>
<dbReference type="EMBL" id="BAABIK010000045">
    <property type="protein sequence ID" value="GAA4957127.1"/>
    <property type="molecule type" value="Genomic_DNA"/>
</dbReference>
<evidence type="ECO:0000256" key="7">
    <source>
        <dbReference type="NCBIfam" id="TIGR00131"/>
    </source>
</evidence>
<dbReference type="PRINTS" id="PR00473">
    <property type="entry name" value="GALCTOKINASE"/>
</dbReference>
<organism evidence="12 13">
    <name type="scientific">Streptomonospora halophila</name>
    <dbReference type="NCBI Taxonomy" id="427369"/>
    <lineage>
        <taxon>Bacteria</taxon>
        <taxon>Bacillati</taxon>
        <taxon>Actinomycetota</taxon>
        <taxon>Actinomycetes</taxon>
        <taxon>Streptosporangiales</taxon>
        <taxon>Nocardiopsidaceae</taxon>
        <taxon>Streptomonospora</taxon>
    </lineage>
</organism>
<evidence type="ECO:0000259" key="11">
    <source>
        <dbReference type="Pfam" id="PF10509"/>
    </source>
</evidence>
<dbReference type="PIRSF" id="PIRSF000530">
    <property type="entry name" value="Galactokinase"/>
    <property type="match status" value="1"/>
</dbReference>
<keyword evidence="2" id="KW-0808">Transferase</keyword>
<dbReference type="Pfam" id="PF08544">
    <property type="entry name" value="GHMP_kinases_C"/>
    <property type="match status" value="1"/>
</dbReference>
<dbReference type="Gene3D" id="3.30.70.890">
    <property type="entry name" value="GHMP kinase, C-terminal domain"/>
    <property type="match status" value="1"/>
</dbReference>
<evidence type="ECO:0000313" key="12">
    <source>
        <dbReference type="EMBL" id="GAA4957127.1"/>
    </source>
</evidence>
<feature type="compositionally biased region" description="Low complexity" evidence="8">
    <location>
        <begin position="29"/>
        <end position="38"/>
    </location>
</feature>
<evidence type="ECO:0000259" key="9">
    <source>
        <dbReference type="Pfam" id="PF00288"/>
    </source>
</evidence>
<feature type="domain" description="GHMP kinase N-terminal" evidence="9">
    <location>
        <begin position="155"/>
        <end position="244"/>
    </location>
</feature>
<keyword evidence="4" id="KW-0418">Kinase</keyword>
<dbReference type="Pfam" id="PF00288">
    <property type="entry name" value="GHMP_kinases_N"/>
    <property type="match status" value="1"/>
</dbReference>
<evidence type="ECO:0000256" key="6">
    <source>
        <dbReference type="ARBA" id="ARBA00023144"/>
    </source>
</evidence>
<comment type="similarity">
    <text evidence="1">Belongs to the GHMP kinase family. GalK subfamily.</text>
</comment>
<dbReference type="PRINTS" id="PR00959">
    <property type="entry name" value="MEVGALKINASE"/>
</dbReference>
<dbReference type="SUPFAM" id="SSF54211">
    <property type="entry name" value="Ribosomal protein S5 domain 2-like"/>
    <property type="match status" value="1"/>
</dbReference>
<keyword evidence="5" id="KW-0067">ATP-binding</keyword>
<evidence type="ECO:0000256" key="8">
    <source>
        <dbReference type="SAM" id="MobiDB-lite"/>
    </source>
</evidence>
<evidence type="ECO:0000256" key="2">
    <source>
        <dbReference type="ARBA" id="ARBA00022679"/>
    </source>
</evidence>
<dbReference type="Proteomes" id="UP001499993">
    <property type="component" value="Unassembled WGS sequence"/>
</dbReference>
<evidence type="ECO:0000256" key="3">
    <source>
        <dbReference type="ARBA" id="ARBA00022741"/>
    </source>
</evidence>
<keyword evidence="6" id="KW-0299">Galactose metabolism</keyword>
<comment type="caution">
    <text evidence="12">The sequence shown here is derived from an EMBL/GenBank/DDBJ whole genome shotgun (WGS) entry which is preliminary data.</text>
</comment>
<evidence type="ECO:0000256" key="5">
    <source>
        <dbReference type="ARBA" id="ARBA00022840"/>
    </source>
</evidence>
<dbReference type="InterPro" id="IPR019539">
    <property type="entry name" value="GalKase_N"/>
</dbReference>
<dbReference type="PANTHER" id="PTHR10457:SF7">
    <property type="entry name" value="GALACTOKINASE-RELATED"/>
    <property type="match status" value="1"/>
</dbReference>
<dbReference type="InterPro" id="IPR020568">
    <property type="entry name" value="Ribosomal_Su5_D2-typ_SF"/>
</dbReference>
<proteinExistence type="inferred from homology"/>
<dbReference type="Gene3D" id="3.30.230.10">
    <property type="match status" value="1"/>
</dbReference>